<keyword evidence="4" id="KW-0560">Oxidoreductase</keyword>
<reference evidence="6" key="1">
    <citation type="journal article" date="2020" name="Stud. Mycol.">
        <title>101 Dothideomycetes genomes: a test case for predicting lifestyles and emergence of pathogens.</title>
        <authorList>
            <person name="Haridas S."/>
            <person name="Albert R."/>
            <person name="Binder M."/>
            <person name="Bloem J."/>
            <person name="Labutti K."/>
            <person name="Salamov A."/>
            <person name="Andreopoulos B."/>
            <person name="Baker S."/>
            <person name="Barry K."/>
            <person name="Bills G."/>
            <person name="Bluhm B."/>
            <person name="Cannon C."/>
            <person name="Castanera R."/>
            <person name="Culley D."/>
            <person name="Daum C."/>
            <person name="Ezra D."/>
            <person name="Gonzalez J."/>
            <person name="Henrissat B."/>
            <person name="Kuo A."/>
            <person name="Liang C."/>
            <person name="Lipzen A."/>
            <person name="Lutzoni F."/>
            <person name="Magnuson J."/>
            <person name="Mondo S."/>
            <person name="Nolan M."/>
            <person name="Ohm R."/>
            <person name="Pangilinan J."/>
            <person name="Park H.-J."/>
            <person name="Ramirez L."/>
            <person name="Alfaro M."/>
            <person name="Sun H."/>
            <person name="Tritt A."/>
            <person name="Yoshinaga Y."/>
            <person name="Zwiers L.-H."/>
            <person name="Turgeon B."/>
            <person name="Goodwin S."/>
            <person name="Spatafora J."/>
            <person name="Crous P."/>
            <person name="Grigoriev I."/>
        </authorList>
    </citation>
    <scope>NUCLEOTIDE SEQUENCE</scope>
    <source>
        <strain evidence="6">CBS 109.77</strain>
    </source>
</reference>
<dbReference type="InterPro" id="IPR036318">
    <property type="entry name" value="FAD-bd_PCMH-like_sf"/>
</dbReference>
<keyword evidence="7" id="KW-1185">Reference proteome</keyword>
<proteinExistence type="inferred from homology"/>
<dbReference type="InterPro" id="IPR050416">
    <property type="entry name" value="FAD-linked_Oxidoreductase"/>
</dbReference>
<gene>
    <name evidence="6" type="ORF">K505DRAFT_303304</name>
</gene>
<dbReference type="InterPro" id="IPR016169">
    <property type="entry name" value="FAD-bd_PCMH_sub2"/>
</dbReference>
<dbReference type="InterPro" id="IPR016166">
    <property type="entry name" value="FAD-bd_PCMH"/>
</dbReference>
<dbReference type="PROSITE" id="PS51387">
    <property type="entry name" value="FAD_PCMH"/>
    <property type="match status" value="1"/>
</dbReference>
<protein>
    <submittedName>
        <fullName evidence="6">FAD-binding domain-containing protein</fullName>
    </submittedName>
</protein>
<feature type="domain" description="FAD-binding PCMH-type" evidence="5">
    <location>
        <begin position="43"/>
        <end position="217"/>
    </location>
</feature>
<dbReference type="Pfam" id="PF01565">
    <property type="entry name" value="FAD_binding_4"/>
    <property type="match status" value="1"/>
</dbReference>
<dbReference type="InterPro" id="IPR006094">
    <property type="entry name" value="Oxid_FAD_bind_N"/>
</dbReference>
<comment type="similarity">
    <text evidence="1">Belongs to the oxygen-dependent FAD-linked oxidoreductase family.</text>
</comment>
<evidence type="ECO:0000256" key="2">
    <source>
        <dbReference type="ARBA" id="ARBA00022630"/>
    </source>
</evidence>
<dbReference type="Gene3D" id="3.30.465.10">
    <property type="match status" value="1"/>
</dbReference>
<evidence type="ECO:0000256" key="3">
    <source>
        <dbReference type="ARBA" id="ARBA00022827"/>
    </source>
</evidence>
<keyword evidence="2" id="KW-0285">Flavoprotein</keyword>
<evidence type="ECO:0000313" key="6">
    <source>
        <dbReference type="EMBL" id="KAF2794795.1"/>
    </source>
</evidence>
<dbReference type="PANTHER" id="PTHR42973">
    <property type="entry name" value="BINDING OXIDOREDUCTASE, PUTATIVE (AFU_ORTHOLOGUE AFUA_1G17690)-RELATED"/>
    <property type="match status" value="1"/>
</dbReference>
<evidence type="ECO:0000256" key="4">
    <source>
        <dbReference type="ARBA" id="ARBA00023002"/>
    </source>
</evidence>
<dbReference type="GO" id="GO:0016491">
    <property type="term" value="F:oxidoreductase activity"/>
    <property type="evidence" value="ECO:0007669"/>
    <property type="project" value="UniProtKB-KW"/>
</dbReference>
<dbReference type="SUPFAM" id="SSF56176">
    <property type="entry name" value="FAD-binding/transporter-associated domain-like"/>
    <property type="match status" value="1"/>
</dbReference>
<sequence length="500" mass="53230">MTRRSSFNRCEALLALLGPEKVSLPSSSAYNASLASYFSLQSSAVHPACFVAPQTTGDVSAVVTSLTSDPEDPFDFAIRSGGHMWIPEASNVQGGVTIDLGALDSINLNADKTIVSIGPGALWDAVYAKLDPLGLSVAGGRIGGVGVGGLTVGGGLSYFGPQHGWTCDTASAFEVVLADGSVVTATEQDHTDLFHGLRGGGNNFGIVTRVDFSTFDQGPLWFATTYNPLSAIDDYAKIVANMTAADNYDNKASFIAGFGYSQAQGASVIANQLVYTKPVEDQVPRYYQDVIDLPSVYSNISVANMSTLATQGTALIPSGAARYMFATTTFEPTEAMIRGAFEVWNASVAGVNNISGLTWSLSMEMVPEGQYQPKADLNSLGLTNRKGTRAVILLTESWQRPEDDEHVYAAVAALVTALEDKARSLDAYDPYLYLNYAAPWQNPIASYGDDKVQSLRALRTRVDPTAVFTKRVPGGFKIPETTGATLIQVGRTETKRADGD</sequence>
<dbReference type="AlphaFoldDB" id="A0A6A6XFW5"/>
<evidence type="ECO:0000259" key="5">
    <source>
        <dbReference type="PROSITE" id="PS51387"/>
    </source>
</evidence>
<accession>A0A6A6XFW5</accession>
<dbReference type="PANTHER" id="PTHR42973:SF22">
    <property type="entry name" value="FAD-BINDING PCMH-TYPE DOMAIN-CONTAINING PROTEIN-RELATED"/>
    <property type="match status" value="1"/>
</dbReference>
<dbReference type="EMBL" id="MU001879">
    <property type="protein sequence ID" value="KAF2794795.1"/>
    <property type="molecule type" value="Genomic_DNA"/>
</dbReference>
<name>A0A6A6XFW5_9PLEO</name>
<evidence type="ECO:0000256" key="1">
    <source>
        <dbReference type="ARBA" id="ARBA00005466"/>
    </source>
</evidence>
<evidence type="ECO:0000313" key="7">
    <source>
        <dbReference type="Proteomes" id="UP000799757"/>
    </source>
</evidence>
<keyword evidence="3" id="KW-0274">FAD</keyword>
<organism evidence="6 7">
    <name type="scientific">Melanomma pulvis-pyrius CBS 109.77</name>
    <dbReference type="NCBI Taxonomy" id="1314802"/>
    <lineage>
        <taxon>Eukaryota</taxon>
        <taxon>Fungi</taxon>
        <taxon>Dikarya</taxon>
        <taxon>Ascomycota</taxon>
        <taxon>Pezizomycotina</taxon>
        <taxon>Dothideomycetes</taxon>
        <taxon>Pleosporomycetidae</taxon>
        <taxon>Pleosporales</taxon>
        <taxon>Melanommataceae</taxon>
        <taxon>Melanomma</taxon>
    </lineage>
</organism>
<dbReference type="GO" id="GO:0071949">
    <property type="term" value="F:FAD binding"/>
    <property type="evidence" value="ECO:0007669"/>
    <property type="project" value="InterPro"/>
</dbReference>
<dbReference type="Proteomes" id="UP000799757">
    <property type="component" value="Unassembled WGS sequence"/>
</dbReference>
<dbReference type="OrthoDB" id="2151789at2759"/>